<evidence type="ECO:0008006" key="3">
    <source>
        <dbReference type="Google" id="ProtNLM"/>
    </source>
</evidence>
<dbReference type="Proteomes" id="UP000232323">
    <property type="component" value="Unassembled WGS sequence"/>
</dbReference>
<keyword evidence="2" id="KW-1185">Reference proteome</keyword>
<dbReference type="SUPFAM" id="SSF56112">
    <property type="entry name" value="Protein kinase-like (PK-like)"/>
    <property type="match status" value="1"/>
</dbReference>
<proteinExistence type="predicted"/>
<sequence>MQQLTLLTYAVCGMAAVNVNCNQPALESWRAPECRILTGSQKASNSQPFGARQITPSKVFKWQYSTATDVYSFGMSLGVILIRAERSDEEGGEILKPIAERYDMSIAGSIYREKAVLDLLTELIYWNNVGWGGCRASVPQRLSSLVLSCLRKNSFSRPSIHKIAVVLAAIHDEF</sequence>
<gene>
    <name evidence="1" type="ORF">CEUSTIGMA_g13550.t1</name>
</gene>
<accession>A0A250XSU0</accession>
<protein>
    <recommendedName>
        <fullName evidence="3">Protein kinase domain-containing protein</fullName>
    </recommendedName>
</protein>
<comment type="caution">
    <text evidence="1">The sequence shown here is derived from an EMBL/GenBank/DDBJ whole genome shotgun (WGS) entry which is preliminary data.</text>
</comment>
<name>A0A250XSU0_9CHLO</name>
<dbReference type="EMBL" id="BEGY01000232">
    <property type="protein sequence ID" value="GAX86137.1"/>
    <property type="molecule type" value="Genomic_DNA"/>
</dbReference>
<reference evidence="1 2" key="1">
    <citation type="submission" date="2017-08" db="EMBL/GenBank/DDBJ databases">
        <title>Acidophilic green algal genome provides insights into adaptation to an acidic environment.</title>
        <authorList>
            <person name="Hirooka S."/>
            <person name="Hirose Y."/>
            <person name="Kanesaki Y."/>
            <person name="Higuchi S."/>
            <person name="Fujiwara T."/>
            <person name="Onuma R."/>
            <person name="Era A."/>
            <person name="Ohbayashi R."/>
            <person name="Uzuka A."/>
            <person name="Nozaki H."/>
            <person name="Yoshikawa H."/>
            <person name="Miyagishima S.Y."/>
        </authorList>
    </citation>
    <scope>NUCLEOTIDE SEQUENCE [LARGE SCALE GENOMIC DNA]</scope>
    <source>
        <strain evidence="1 2">NIES-2499</strain>
    </source>
</reference>
<organism evidence="1 2">
    <name type="scientific">Chlamydomonas eustigma</name>
    <dbReference type="NCBI Taxonomy" id="1157962"/>
    <lineage>
        <taxon>Eukaryota</taxon>
        <taxon>Viridiplantae</taxon>
        <taxon>Chlorophyta</taxon>
        <taxon>core chlorophytes</taxon>
        <taxon>Chlorophyceae</taxon>
        <taxon>CS clade</taxon>
        <taxon>Chlamydomonadales</taxon>
        <taxon>Chlamydomonadaceae</taxon>
        <taxon>Chlamydomonas</taxon>
    </lineage>
</organism>
<dbReference type="InterPro" id="IPR011009">
    <property type="entry name" value="Kinase-like_dom_sf"/>
</dbReference>
<dbReference type="Gene3D" id="1.10.510.10">
    <property type="entry name" value="Transferase(Phosphotransferase) domain 1"/>
    <property type="match status" value="1"/>
</dbReference>
<evidence type="ECO:0000313" key="2">
    <source>
        <dbReference type="Proteomes" id="UP000232323"/>
    </source>
</evidence>
<dbReference type="AlphaFoldDB" id="A0A250XSU0"/>
<evidence type="ECO:0000313" key="1">
    <source>
        <dbReference type="EMBL" id="GAX86137.1"/>
    </source>
</evidence>